<evidence type="ECO:0000313" key="3">
    <source>
        <dbReference type="Proteomes" id="UP001381693"/>
    </source>
</evidence>
<dbReference type="GO" id="GO:0008757">
    <property type="term" value="F:S-adenosylmethionine-dependent methyltransferase activity"/>
    <property type="evidence" value="ECO:0007669"/>
    <property type="project" value="InterPro"/>
</dbReference>
<protein>
    <submittedName>
        <fullName evidence="2">Methyltransferase domain</fullName>
    </submittedName>
</protein>
<dbReference type="InterPro" id="IPR029063">
    <property type="entry name" value="SAM-dependent_MTases_sf"/>
</dbReference>
<organism evidence="2 3">
    <name type="scientific">Halocaridina rubra</name>
    <name type="common">Hawaiian red shrimp</name>
    <dbReference type="NCBI Taxonomy" id="373956"/>
    <lineage>
        <taxon>Eukaryota</taxon>
        <taxon>Metazoa</taxon>
        <taxon>Ecdysozoa</taxon>
        <taxon>Arthropoda</taxon>
        <taxon>Crustacea</taxon>
        <taxon>Multicrustacea</taxon>
        <taxon>Malacostraca</taxon>
        <taxon>Eumalacostraca</taxon>
        <taxon>Eucarida</taxon>
        <taxon>Decapoda</taxon>
        <taxon>Pleocyemata</taxon>
        <taxon>Caridea</taxon>
        <taxon>Atyoidea</taxon>
        <taxon>Atyidae</taxon>
        <taxon>Halocaridina</taxon>
    </lineage>
</organism>
<dbReference type="EMBL" id="JAXCGZ010009524">
    <property type="protein sequence ID" value="KAK7076875.1"/>
    <property type="molecule type" value="Genomic_DNA"/>
</dbReference>
<dbReference type="PANTHER" id="PTHR45036">
    <property type="entry name" value="METHYLTRANSFERASE LIKE 7B"/>
    <property type="match status" value="1"/>
</dbReference>
<dbReference type="PANTHER" id="PTHR45036:SF8">
    <property type="entry name" value="METHYLTRANSFERASE-LIKE PROTEIN 7A"/>
    <property type="match status" value="1"/>
</dbReference>
<accession>A0AAN8X2Q3</accession>
<reference evidence="2 3" key="1">
    <citation type="submission" date="2023-11" db="EMBL/GenBank/DDBJ databases">
        <title>Halocaridina rubra genome assembly.</title>
        <authorList>
            <person name="Smith C."/>
        </authorList>
    </citation>
    <scope>NUCLEOTIDE SEQUENCE [LARGE SCALE GENOMIC DNA]</scope>
    <source>
        <strain evidence="2">EP-1</strain>
        <tissue evidence="2">Whole</tissue>
    </source>
</reference>
<gene>
    <name evidence="2" type="primary">METTL7A_2</name>
    <name evidence="2" type="ORF">SK128_007935</name>
</gene>
<dbReference type="Gene3D" id="3.40.50.150">
    <property type="entry name" value="Vaccinia Virus protein VP39"/>
    <property type="match status" value="1"/>
</dbReference>
<evidence type="ECO:0000313" key="2">
    <source>
        <dbReference type="EMBL" id="KAK7076875.1"/>
    </source>
</evidence>
<feature type="domain" description="Methyltransferase type 11" evidence="1">
    <location>
        <begin position="104"/>
        <end position="200"/>
    </location>
</feature>
<evidence type="ECO:0000259" key="1">
    <source>
        <dbReference type="Pfam" id="PF08241"/>
    </source>
</evidence>
<dbReference type="Proteomes" id="UP001381693">
    <property type="component" value="Unassembled WGS sequence"/>
</dbReference>
<name>A0AAN8X2Q3_HALRR</name>
<dbReference type="Pfam" id="PF08241">
    <property type="entry name" value="Methyltransf_11"/>
    <property type="match status" value="1"/>
</dbReference>
<sequence length="280" mass="32245">MYSLLKETLADENVTKIVERVTNFVKCHQVVTCVGAGAFVLVVWTYAAGGPKDVKQRLFAWINKQAQKIKDERYEEIRRKLLEPMKAQKSLDPELLKENVIRILEVGAGVGTNFKFYPDGSRLVVVDPNPYFKKYFDENMSKFKIKLEDVIIARGEDMDVVKTNSVDAVVVSLVLCSVDDVRAILNQIKRVLVPGGKFYFLEHVREWDTKKYRHRQIIQNVLTWSRLWPFLFEGCCMDRDPLPIIRECEFASVEAEYLYAPIVYKAMNFVSPHLIGAATK</sequence>
<keyword evidence="2" id="KW-0489">Methyltransferase</keyword>
<dbReference type="AlphaFoldDB" id="A0AAN8X2Q3"/>
<dbReference type="CDD" id="cd02440">
    <property type="entry name" value="AdoMet_MTases"/>
    <property type="match status" value="1"/>
</dbReference>
<dbReference type="GO" id="GO:0032259">
    <property type="term" value="P:methylation"/>
    <property type="evidence" value="ECO:0007669"/>
    <property type="project" value="UniProtKB-KW"/>
</dbReference>
<dbReference type="InterPro" id="IPR013216">
    <property type="entry name" value="Methyltransf_11"/>
</dbReference>
<keyword evidence="3" id="KW-1185">Reference proteome</keyword>
<keyword evidence="2" id="KW-0808">Transferase</keyword>
<dbReference type="InterPro" id="IPR052356">
    <property type="entry name" value="Thiol_S-MT"/>
</dbReference>
<dbReference type="SUPFAM" id="SSF53335">
    <property type="entry name" value="S-adenosyl-L-methionine-dependent methyltransferases"/>
    <property type="match status" value="1"/>
</dbReference>
<comment type="caution">
    <text evidence="2">The sequence shown here is derived from an EMBL/GenBank/DDBJ whole genome shotgun (WGS) entry which is preliminary data.</text>
</comment>
<proteinExistence type="predicted"/>